<evidence type="ECO:0000313" key="2">
    <source>
        <dbReference type="Proteomes" id="UP000295722"/>
    </source>
</evidence>
<organism evidence="1 2">
    <name type="scientific">Paraburkholderia silviterrae</name>
    <dbReference type="NCBI Taxonomy" id="2528715"/>
    <lineage>
        <taxon>Bacteria</taxon>
        <taxon>Pseudomonadati</taxon>
        <taxon>Pseudomonadota</taxon>
        <taxon>Betaproteobacteria</taxon>
        <taxon>Burkholderiales</taxon>
        <taxon>Burkholderiaceae</taxon>
        <taxon>Paraburkholderia</taxon>
    </lineage>
</organism>
<reference evidence="1 2" key="1">
    <citation type="submission" date="2019-03" db="EMBL/GenBank/DDBJ databases">
        <title>Paraburkholderia sp. 4M-K11, isolated from subtropical forest soil.</title>
        <authorList>
            <person name="Gao Z.-H."/>
            <person name="Qiu L.-H."/>
        </authorList>
    </citation>
    <scope>NUCLEOTIDE SEQUENCE [LARGE SCALE GENOMIC DNA]</scope>
    <source>
        <strain evidence="1 2">4M-K11</strain>
    </source>
</reference>
<proteinExistence type="predicted"/>
<name>A0A4R5LXV6_9BURK</name>
<dbReference type="OrthoDB" id="9095653at2"/>
<comment type="caution">
    <text evidence="1">The sequence shown here is derived from an EMBL/GenBank/DDBJ whole genome shotgun (WGS) entry which is preliminary data.</text>
</comment>
<sequence>MNLREIAGMERVAQSHGLDTARQPIGRAADPWLARYPFYQDALRHGEATFRALPDYARTVALKRVTIDLAERAIASRILDDVHVSFIELSTNAVSEVVQRYLGGQDSGGDVTDERPATSLQAQLPSFPNLNYPHVARPPCLLRPNSNAFLDGWMRFFSYASRGDPTIPLLAVDWRDFHDRLGTLRDCMTGPHKYAHRNFGEPPQA</sequence>
<evidence type="ECO:0000313" key="1">
    <source>
        <dbReference type="EMBL" id="TDG16942.1"/>
    </source>
</evidence>
<accession>A0A4R5LXV6</accession>
<dbReference type="Proteomes" id="UP000295722">
    <property type="component" value="Unassembled WGS sequence"/>
</dbReference>
<dbReference type="EMBL" id="SMRP01000053">
    <property type="protein sequence ID" value="TDG16942.1"/>
    <property type="molecule type" value="Genomic_DNA"/>
</dbReference>
<dbReference type="RefSeq" id="WP_133200181.1">
    <property type="nucleotide sequence ID" value="NZ_JBHUCW010000028.1"/>
</dbReference>
<protein>
    <submittedName>
        <fullName evidence="1">Uncharacterized protein</fullName>
    </submittedName>
</protein>
<keyword evidence="2" id="KW-1185">Reference proteome</keyword>
<gene>
    <name evidence="1" type="ORF">EYW47_39270</name>
</gene>
<dbReference type="AlphaFoldDB" id="A0A4R5LXV6"/>